<dbReference type="EMBL" id="JAUSXK010000001">
    <property type="protein sequence ID" value="MDQ0644277.1"/>
    <property type="molecule type" value="Genomic_DNA"/>
</dbReference>
<gene>
    <name evidence="1" type="ORF">QFZ46_002437</name>
</gene>
<comment type="caution">
    <text evidence="1">The sequence shown here is derived from an EMBL/GenBank/DDBJ whole genome shotgun (WGS) entry which is preliminary data.</text>
</comment>
<proteinExistence type="predicted"/>
<dbReference type="Proteomes" id="UP001239085">
    <property type="component" value="Unassembled WGS sequence"/>
</dbReference>
<sequence length="60" mass="6313">MSNPNIMPIPLPDDDRDDQAAMEVDGDAVLDPDIDASLVDSAEADRLASEEEADGAGRAE</sequence>
<accession>A0ABU0PBF7</accession>
<organism evidence="1 2">
    <name type="scientific">Microbacterium murale</name>
    <dbReference type="NCBI Taxonomy" id="1081040"/>
    <lineage>
        <taxon>Bacteria</taxon>
        <taxon>Bacillati</taxon>
        <taxon>Actinomycetota</taxon>
        <taxon>Actinomycetes</taxon>
        <taxon>Micrococcales</taxon>
        <taxon>Microbacteriaceae</taxon>
        <taxon>Microbacterium</taxon>
    </lineage>
</organism>
<reference evidence="1 2" key="1">
    <citation type="submission" date="2023-07" db="EMBL/GenBank/DDBJ databases">
        <title>Comparative genomics of wheat-associated soil bacteria to identify genetic determinants of phenazine resistance.</title>
        <authorList>
            <person name="Mouncey N."/>
        </authorList>
    </citation>
    <scope>NUCLEOTIDE SEQUENCE [LARGE SCALE GENOMIC DNA]</scope>
    <source>
        <strain evidence="1 2">W2I7</strain>
    </source>
</reference>
<protein>
    <submittedName>
        <fullName evidence="1">Uncharacterized protein</fullName>
    </submittedName>
</protein>
<dbReference type="RefSeq" id="WP_307361843.1">
    <property type="nucleotide sequence ID" value="NZ_JAUSXK010000001.1"/>
</dbReference>
<evidence type="ECO:0000313" key="2">
    <source>
        <dbReference type="Proteomes" id="UP001239085"/>
    </source>
</evidence>
<evidence type="ECO:0000313" key="1">
    <source>
        <dbReference type="EMBL" id="MDQ0644277.1"/>
    </source>
</evidence>
<keyword evidence="2" id="KW-1185">Reference proteome</keyword>
<name>A0ABU0PBF7_9MICO</name>